<organism evidence="1 2">
    <name type="scientific">Cyclobacterium lianum</name>
    <dbReference type="NCBI Taxonomy" id="388280"/>
    <lineage>
        <taxon>Bacteria</taxon>
        <taxon>Pseudomonadati</taxon>
        <taxon>Bacteroidota</taxon>
        <taxon>Cytophagia</taxon>
        <taxon>Cytophagales</taxon>
        <taxon>Cyclobacteriaceae</taxon>
        <taxon>Cyclobacterium</taxon>
    </lineage>
</organism>
<proteinExistence type="predicted"/>
<name>A0A1M7P5A0_9BACT</name>
<dbReference type="OrthoDB" id="1452978at2"/>
<dbReference type="AlphaFoldDB" id="A0A1M7P5A0"/>
<evidence type="ECO:0000313" key="1">
    <source>
        <dbReference type="EMBL" id="SHN11721.1"/>
    </source>
</evidence>
<evidence type="ECO:0000313" key="2">
    <source>
        <dbReference type="Proteomes" id="UP000184513"/>
    </source>
</evidence>
<dbReference type="RefSeq" id="WP_073094950.1">
    <property type="nucleotide sequence ID" value="NZ_FRCY01000007.1"/>
</dbReference>
<gene>
    <name evidence="1" type="ORF">SAMN04488057_10726</name>
</gene>
<dbReference type="STRING" id="388280.SAMN04488057_10726"/>
<keyword evidence="2" id="KW-1185">Reference proteome</keyword>
<reference evidence="1 2" key="1">
    <citation type="submission" date="2016-11" db="EMBL/GenBank/DDBJ databases">
        <authorList>
            <person name="Jaros S."/>
            <person name="Januszkiewicz K."/>
            <person name="Wedrychowicz H."/>
        </authorList>
    </citation>
    <scope>NUCLEOTIDE SEQUENCE [LARGE SCALE GENOMIC DNA]</scope>
    <source>
        <strain evidence="1 2">CGMCC 1.6102</strain>
    </source>
</reference>
<dbReference type="EMBL" id="FRCY01000007">
    <property type="protein sequence ID" value="SHN11721.1"/>
    <property type="molecule type" value="Genomic_DNA"/>
</dbReference>
<protein>
    <submittedName>
        <fullName evidence="1">Uncharacterized protein</fullName>
    </submittedName>
</protein>
<sequence>MEGVVLFADDHIYSENRPERALFESLRSDLPVLGVQSLELASKAVQSIGTFSAVVLDWQYSQDDSFEDIAEELGAGKISITTAQKEDAAYDFLLTNNFYSLIYIFSEKDIEETYGQALREKFGNRIIIEKKDENFTTDRVSEFKKKILQGIDEWKESNKNLSLPLKWTVAINESIQQIFKELSEAEKDWILEIYKSAQGDGVDPELFVIELLQLILSESLVQNAGLIEALKNEGDRQIETNDSDDKKKSLSKLFSRLHYSELKPDAPLMTGDICEIEDNVFGIIITPECDIKKVKTNKELSFDLLKFSHNSLEEILKLDHVRKNKKSIFFQVMQSLHFFPSLPLLSDDLNKGCVIDFTTDSIKINSKTLQERIKIRPRKFKVNSPFIQQLRQRYISHLGRVGTPAVHTLVRDWNIN</sequence>
<dbReference type="Proteomes" id="UP000184513">
    <property type="component" value="Unassembled WGS sequence"/>
</dbReference>
<accession>A0A1M7P5A0</accession>